<dbReference type="Pfam" id="PF00781">
    <property type="entry name" value="DAGK_cat"/>
    <property type="match status" value="1"/>
</dbReference>
<dbReference type="SUPFAM" id="SSF111331">
    <property type="entry name" value="NAD kinase/diacylglycerol kinase-like"/>
    <property type="match status" value="1"/>
</dbReference>
<proteinExistence type="predicted"/>
<organism evidence="2 3">
    <name type="scientific">Granulicella aggregans</name>
    <dbReference type="NCBI Taxonomy" id="474949"/>
    <lineage>
        <taxon>Bacteria</taxon>
        <taxon>Pseudomonadati</taxon>
        <taxon>Acidobacteriota</taxon>
        <taxon>Terriglobia</taxon>
        <taxon>Terriglobales</taxon>
        <taxon>Acidobacteriaceae</taxon>
        <taxon>Granulicella</taxon>
    </lineage>
</organism>
<dbReference type="PROSITE" id="PS50146">
    <property type="entry name" value="DAGK"/>
    <property type="match status" value="1"/>
</dbReference>
<keyword evidence="3" id="KW-1185">Reference proteome</keyword>
<keyword evidence="2" id="KW-0418">Kinase</keyword>
<dbReference type="SMART" id="SM00046">
    <property type="entry name" value="DAGKc"/>
    <property type="match status" value="1"/>
</dbReference>
<keyword evidence="2" id="KW-0808">Transferase</keyword>
<accession>A0A7W7ZDR1</accession>
<dbReference type="InterPro" id="IPR016064">
    <property type="entry name" value="NAD/diacylglycerol_kinase_sf"/>
</dbReference>
<feature type="domain" description="DAGKc" evidence="1">
    <location>
        <begin position="1"/>
        <end position="129"/>
    </location>
</feature>
<dbReference type="EMBL" id="JACHIP010000003">
    <property type="protein sequence ID" value="MBB5057983.1"/>
    <property type="molecule type" value="Genomic_DNA"/>
</dbReference>
<dbReference type="Proteomes" id="UP000540989">
    <property type="component" value="Unassembled WGS sequence"/>
</dbReference>
<evidence type="ECO:0000313" key="3">
    <source>
        <dbReference type="Proteomes" id="UP000540989"/>
    </source>
</evidence>
<protein>
    <submittedName>
        <fullName evidence="2">Diacylglycerol kinase family enzyme</fullName>
    </submittedName>
</protein>
<dbReference type="InterPro" id="IPR050187">
    <property type="entry name" value="Lipid_Phosphate_FormReg"/>
</dbReference>
<evidence type="ECO:0000259" key="1">
    <source>
        <dbReference type="PROSITE" id="PS50146"/>
    </source>
</evidence>
<evidence type="ECO:0000313" key="2">
    <source>
        <dbReference type="EMBL" id="MBB5057983.1"/>
    </source>
</evidence>
<dbReference type="AlphaFoldDB" id="A0A7W7ZDR1"/>
<dbReference type="InterPro" id="IPR001206">
    <property type="entry name" value="Diacylglycerol_kinase_cat_dom"/>
</dbReference>
<gene>
    <name evidence="2" type="ORF">HDF16_002689</name>
</gene>
<sequence>MSRATLIVNPRAGSRRDLATLIPAMIRVLEAQGIVAGFVETTGPNTAASLAANALSEGADTVVACGGDGTVHEVLQGVVGTSAALGVVPIGTANALARNLGLSPDPRRAISQLAGASIARIPVGRVEYSASNDGSELQSRCFAVLAGAGPDGALVYSLLAGKAALGRTAYYAHAARLFMTRPFPPFRISYRSTGSDSWQEDRAVNAMCARVGDLGGLFSKLTHGSSLYSTSLRLSYLRPPGRLSLPSWFVSGQLGIHSRNPWLRTIEVDEFRCEPIGEAANVHAQVDGEWIGRLPISVRLIPDALSFLIPTSVPSR</sequence>
<dbReference type="Gene3D" id="2.60.200.40">
    <property type="match status" value="1"/>
</dbReference>
<name>A0A7W7ZDR1_9BACT</name>
<dbReference type="Gene3D" id="3.40.50.10330">
    <property type="entry name" value="Probable inorganic polyphosphate/atp-NAD kinase, domain 1"/>
    <property type="match status" value="1"/>
</dbReference>
<dbReference type="RefSeq" id="WP_184217179.1">
    <property type="nucleotide sequence ID" value="NZ_JACHIP010000003.1"/>
</dbReference>
<dbReference type="PANTHER" id="PTHR12358:SF54">
    <property type="entry name" value="SPHINGOSINE KINASE RELATED PROTEIN"/>
    <property type="match status" value="1"/>
</dbReference>
<dbReference type="PANTHER" id="PTHR12358">
    <property type="entry name" value="SPHINGOSINE KINASE"/>
    <property type="match status" value="1"/>
</dbReference>
<reference evidence="2 3" key="1">
    <citation type="submission" date="2020-08" db="EMBL/GenBank/DDBJ databases">
        <title>Genomic Encyclopedia of Type Strains, Phase IV (KMG-V): Genome sequencing to study the core and pangenomes of soil and plant-associated prokaryotes.</title>
        <authorList>
            <person name="Whitman W."/>
        </authorList>
    </citation>
    <scope>NUCLEOTIDE SEQUENCE [LARGE SCALE GENOMIC DNA]</scope>
    <source>
        <strain evidence="2 3">M8UP14</strain>
    </source>
</reference>
<dbReference type="InterPro" id="IPR017438">
    <property type="entry name" value="ATP-NAD_kinase_N"/>
</dbReference>
<comment type="caution">
    <text evidence="2">The sequence shown here is derived from an EMBL/GenBank/DDBJ whole genome shotgun (WGS) entry which is preliminary data.</text>
</comment>
<dbReference type="GO" id="GO:0016301">
    <property type="term" value="F:kinase activity"/>
    <property type="evidence" value="ECO:0007669"/>
    <property type="project" value="UniProtKB-KW"/>
</dbReference>